<dbReference type="AlphaFoldDB" id="A0A3D9RWN0"/>
<keyword evidence="1" id="KW-0597">Phosphoprotein</keyword>
<dbReference type="SUPFAM" id="SSF55785">
    <property type="entry name" value="PYP-like sensor domain (PAS domain)"/>
    <property type="match status" value="1"/>
</dbReference>
<dbReference type="InterPro" id="IPR001633">
    <property type="entry name" value="EAL_dom"/>
</dbReference>
<dbReference type="PROSITE" id="PS50883">
    <property type="entry name" value="EAL"/>
    <property type="match status" value="1"/>
</dbReference>
<organism evidence="5 6">
    <name type="scientific">Paenibacillus taihuensis</name>
    <dbReference type="NCBI Taxonomy" id="1156355"/>
    <lineage>
        <taxon>Bacteria</taxon>
        <taxon>Bacillati</taxon>
        <taxon>Bacillota</taxon>
        <taxon>Bacilli</taxon>
        <taxon>Bacillales</taxon>
        <taxon>Paenibacillaceae</taxon>
        <taxon>Paenibacillus</taxon>
    </lineage>
</organism>
<feature type="modified residue" description="4-aspartylphosphate" evidence="1">
    <location>
        <position position="66"/>
    </location>
</feature>
<dbReference type="Pfam" id="PF00072">
    <property type="entry name" value="Response_reg"/>
    <property type="match status" value="1"/>
</dbReference>
<evidence type="ECO:0000256" key="1">
    <source>
        <dbReference type="PROSITE-ProRule" id="PRU00169"/>
    </source>
</evidence>
<dbReference type="Gene3D" id="3.30.450.20">
    <property type="entry name" value="PAS domain"/>
    <property type="match status" value="1"/>
</dbReference>
<dbReference type="InterPro" id="IPR035919">
    <property type="entry name" value="EAL_sf"/>
</dbReference>
<comment type="caution">
    <text evidence="5">The sequence shown here is derived from an EMBL/GenBank/DDBJ whole genome shotgun (WGS) entry which is preliminary data.</text>
</comment>
<dbReference type="SMART" id="SM00448">
    <property type="entry name" value="REC"/>
    <property type="match status" value="1"/>
</dbReference>
<gene>
    <name evidence="5" type="ORF">A8990_11580</name>
</gene>
<dbReference type="InterPro" id="IPR000160">
    <property type="entry name" value="GGDEF_dom"/>
</dbReference>
<dbReference type="FunFam" id="3.20.20.450:FF:000001">
    <property type="entry name" value="Cyclic di-GMP phosphodiesterase yahA"/>
    <property type="match status" value="1"/>
</dbReference>
<dbReference type="Gene3D" id="3.20.20.450">
    <property type="entry name" value="EAL domain"/>
    <property type="match status" value="1"/>
</dbReference>
<evidence type="ECO:0000313" key="5">
    <source>
        <dbReference type="EMBL" id="REE84403.1"/>
    </source>
</evidence>
<dbReference type="Pfam" id="PF00990">
    <property type="entry name" value="GGDEF"/>
    <property type="match status" value="1"/>
</dbReference>
<dbReference type="SUPFAM" id="SSF141868">
    <property type="entry name" value="EAL domain-like"/>
    <property type="match status" value="1"/>
</dbReference>
<dbReference type="Pfam" id="PF00563">
    <property type="entry name" value="EAL"/>
    <property type="match status" value="1"/>
</dbReference>
<dbReference type="GO" id="GO:0000160">
    <property type="term" value="P:phosphorelay signal transduction system"/>
    <property type="evidence" value="ECO:0007669"/>
    <property type="project" value="InterPro"/>
</dbReference>
<sequence length="729" mass="83458">MRRLLDLVDKPAQYGVLVVDDSAVMRQMISRLIERDPKLWVMGTASNGQEALERLKVMRPDLVTMDIEMPVLDGLSALSQIMVDDPLPVIMLSSYTDEGASPAIAALAKGAADFFHKDSLFQYPVHEQMEEEFLLRCHAAIESKPFWKTIDQEDLVNHEMKVLLEFMTGCLASEHSIHEELNRAMQQLNGIYCALIKRDDRFNLTDCKGELLTRFGQMDQGLVGQPLNHILPAELLELHVEHLTRTWNGEDCVSYDTEWQKYHFTTVARPVRVNGIVKEIIAVTFEVTERKRMEEKIQFLLNHDQLTGLPNQNQLLTEMDRAKVKFGQFAVLFFNFDHFKQINDSMGHEKGDSLLQLMARRLKRFASADTTIIRAGSDEFICIMGGASFDMIEQHAERLLNSIRQPIILDGLEIHMTSSLGISQFPANHTNIEHIIRYAHMAMNIAKTEGGNRIQFYEARFQEEIHRKMEIERRLRKAIDREEFYLQYQPVFNGMDRTIKGMECLIRWQSPELGRVSPADFIPIAEETGLIHAIGEWVLLEACRTNKRWQDEGLMKIPVAVNLSTQQFNDGKIIERIENILRETGLDPKYLVVEITESMTMNKHHALYMLKNLKRLGVSIAIDDFGTGYSSLSYLSELPIDKLKVDQSFVKKMDTHSVNASIVHTIITMAENLKLEVIAEGVETEAEFGLLRRYGCSTMQGYLLGRPLEAAQFADLLKLNQPAKKMRIQ</sequence>
<dbReference type="PANTHER" id="PTHR44757">
    <property type="entry name" value="DIGUANYLATE CYCLASE DGCP"/>
    <property type="match status" value="1"/>
</dbReference>
<evidence type="ECO:0000259" key="4">
    <source>
        <dbReference type="PROSITE" id="PS50887"/>
    </source>
</evidence>
<dbReference type="InterPro" id="IPR043128">
    <property type="entry name" value="Rev_trsase/Diguanyl_cyclase"/>
</dbReference>
<dbReference type="SMART" id="SM00267">
    <property type="entry name" value="GGDEF"/>
    <property type="match status" value="1"/>
</dbReference>
<dbReference type="Gene3D" id="3.30.70.270">
    <property type="match status" value="1"/>
</dbReference>
<dbReference type="InterPro" id="IPR001789">
    <property type="entry name" value="Sig_transdc_resp-reg_receiver"/>
</dbReference>
<dbReference type="RefSeq" id="WP_116189690.1">
    <property type="nucleotide sequence ID" value="NZ_QTTN01000015.1"/>
</dbReference>
<evidence type="ECO:0000313" key="6">
    <source>
        <dbReference type="Proteomes" id="UP000256304"/>
    </source>
</evidence>
<dbReference type="PROSITE" id="PS50887">
    <property type="entry name" value="GGDEF"/>
    <property type="match status" value="1"/>
</dbReference>
<dbReference type="NCBIfam" id="TIGR00254">
    <property type="entry name" value="GGDEF"/>
    <property type="match status" value="1"/>
</dbReference>
<dbReference type="PROSITE" id="PS50110">
    <property type="entry name" value="RESPONSE_REGULATORY"/>
    <property type="match status" value="1"/>
</dbReference>
<dbReference type="InterPro" id="IPR011006">
    <property type="entry name" value="CheY-like_superfamily"/>
</dbReference>
<protein>
    <submittedName>
        <fullName evidence="5">Diguanylate cyclase (GGDEF)-like protein</fullName>
    </submittedName>
</protein>
<dbReference type="InterPro" id="IPR029787">
    <property type="entry name" value="Nucleotide_cyclase"/>
</dbReference>
<accession>A0A3D9RWN0</accession>
<feature type="domain" description="EAL" evidence="3">
    <location>
        <begin position="468"/>
        <end position="721"/>
    </location>
</feature>
<dbReference type="SMART" id="SM00052">
    <property type="entry name" value="EAL"/>
    <property type="match status" value="1"/>
</dbReference>
<name>A0A3D9RWN0_9BACL</name>
<dbReference type="CDD" id="cd01948">
    <property type="entry name" value="EAL"/>
    <property type="match status" value="1"/>
</dbReference>
<reference evidence="5 6" key="1">
    <citation type="submission" date="2018-08" db="EMBL/GenBank/DDBJ databases">
        <title>Genomic Encyclopedia of Type Strains, Phase III (KMG-III): the genomes of soil and plant-associated and newly described type strains.</title>
        <authorList>
            <person name="Whitman W."/>
        </authorList>
    </citation>
    <scope>NUCLEOTIDE SEQUENCE [LARGE SCALE GENOMIC DNA]</scope>
    <source>
        <strain evidence="5 6">CGMCC 1.10966</strain>
    </source>
</reference>
<dbReference type="CDD" id="cd17541">
    <property type="entry name" value="REC_CheB-like"/>
    <property type="match status" value="1"/>
</dbReference>
<evidence type="ECO:0000259" key="3">
    <source>
        <dbReference type="PROSITE" id="PS50883"/>
    </source>
</evidence>
<dbReference type="OrthoDB" id="9759607at2"/>
<evidence type="ECO:0000259" key="2">
    <source>
        <dbReference type="PROSITE" id="PS50110"/>
    </source>
</evidence>
<keyword evidence="6" id="KW-1185">Reference proteome</keyword>
<dbReference type="SUPFAM" id="SSF52172">
    <property type="entry name" value="CheY-like"/>
    <property type="match status" value="1"/>
</dbReference>
<dbReference type="SUPFAM" id="SSF55073">
    <property type="entry name" value="Nucleotide cyclase"/>
    <property type="match status" value="1"/>
</dbReference>
<dbReference type="PANTHER" id="PTHR44757:SF2">
    <property type="entry name" value="BIOFILM ARCHITECTURE MAINTENANCE PROTEIN MBAA"/>
    <property type="match status" value="1"/>
</dbReference>
<feature type="domain" description="GGDEF" evidence="4">
    <location>
        <begin position="327"/>
        <end position="459"/>
    </location>
</feature>
<dbReference type="EMBL" id="QTTN01000015">
    <property type="protein sequence ID" value="REE84403.1"/>
    <property type="molecule type" value="Genomic_DNA"/>
</dbReference>
<dbReference type="Proteomes" id="UP000256304">
    <property type="component" value="Unassembled WGS sequence"/>
</dbReference>
<feature type="domain" description="Response regulatory" evidence="2">
    <location>
        <begin position="15"/>
        <end position="132"/>
    </location>
</feature>
<dbReference type="InterPro" id="IPR052155">
    <property type="entry name" value="Biofilm_reg_signaling"/>
</dbReference>
<dbReference type="CDD" id="cd01949">
    <property type="entry name" value="GGDEF"/>
    <property type="match status" value="1"/>
</dbReference>
<dbReference type="InterPro" id="IPR035965">
    <property type="entry name" value="PAS-like_dom_sf"/>
</dbReference>
<proteinExistence type="predicted"/>
<dbReference type="Gene3D" id="3.40.50.2300">
    <property type="match status" value="1"/>
</dbReference>